<evidence type="ECO:0000313" key="1">
    <source>
        <dbReference type="EMBL" id="KAF2769430.1"/>
    </source>
</evidence>
<dbReference type="Proteomes" id="UP000799436">
    <property type="component" value="Unassembled WGS sequence"/>
</dbReference>
<name>A0A6G1L9W7_9PEZI</name>
<sequence length="223" mass="24132">MLDELLNHAKGWNVTEDKLDIAAPEPEAVPSTTTVDITVVTNEMPPHVDVRVKSNDARLLAEGLLRPFDTLLDPEKEVLREVCCEVLTEVFCETLLPLKLMLDVEGSPRLPLTEPDKDVVGSVEVLEFDFDADIVDGADKDPAAADRNEANESEAAEWLEVDVGTVAVPDKDLATAGVDANSDCIDELGDIAAVSEGSVDADLREDVPAEDREDVDVLIEAGW</sequence>
<dbReference type="EMBL" id="ML995834">
    <property type="protein sequence ID" value="KAF2769430.1"/>
    <property type="molecule type" value="Genomic_DNA"/>
</dbReference>
<gene>
    <name evidence="1" type="ORF">EJ03DRAFT_374582</name>
</gene>
<reference evidence="1" key="1">
    <citation type="journal article" date="2020" name="Stud. Mycol.">
        <title>101 Dothideomycetes genomes: a test case for predicting lifestyles and emergence of pathogens.</title>
        <authorList>
            <person name="Haridas S."/>
            <person name="Albert R."/>
            <person name="Binder M."/>
            <person name="Bloem J."/>
            <person name="Labutti K."/>
            <person name="Salamov A."/>
            <person name="Andreopoulos B."/>
            <person name="Baker S."/>
            <person name="Barry K."/>
            <person name="Bills G."/>
            <person name="Bluhm B."/>
            <person name="Cannon C."/>
            <person name="Castanera R."/>
            <person name="Culley D."/>
            <person name="Daum C."/>
            <person name="Ezra D."/>
            <person name="Gonzalez J."/>
            <person name="Henrissat B."/>
            <person name="Kuo A."/>
            <person name="Liang C."/>
            <person name="Lipzen A."/>
            <person name="Lutzoni F."/>
            <person name="Magnuson J."/>
            <person name="Mondo S."/>
            <person name="Nolan M."/>
            <person name="Ohm R."/>
            <person name="Pangilinan J."/>
            <person name="Park H.-J."/>
            <person name="Ramirez L."/>
            <person name="Alfaro M."/>
            <person name="Sun H."/>
            <person name="Tritt A."/>
            <person name="Yoshinaga Y."/>
            <person name="Zwiers L.-H."/>
            <person name="Turgeon B."/>
            <person name="Goodwin S."/>
            <person name="Spatafora J."/>
            <person name="Crous P."/>
            <person name="Grigoriev I."/>
        </authorList>
    </citation>
    <scope>NUCLEOTIDE SEQUENCE</scope>
    <source>
        <strain evidence="1">CBS 116005</strain>
    </source>
</reference>
<proteinExistence type="predicted"/>
<protein>
    <submittedName>
        <fullName evidence="1">Uncharacterized protein</fullName>
    </submittedName>
</protein>
<accession>A0A6G1L9W7</accession>
<keyword evidence="2" id="KW-1185">Reference proteome</keyword>
<dbReference type="AlphaFoldDB" id="A0A6G1L9W7"/>
<evidence type="ECO:0000313" key="2">
    <source>
        <dbReference type="Proteomes" id="UP000799436"/>
    </source>
</evidence>
<organism evidence="1 2">
    <name type="scientific">Teratosphaeria nubilosa</name>
    <dbReference type="NCBI Taxonomy" id="161662"/>
    <lineage>
        <taxon>Eukaryota</taxon>
        <taxon>Fungi</taxon>
        <taxon>Dikarya</taxon>
        <taxon>Ascomycota</taxon>
        <taxon>Pezizomycotina</taxon>
        <taxon>Dothideomycetes</taxon>
        <taxon>Dothideomycetidae</taxon>
        <taxon>Mycosphaerellales</taxon>
        <taxon>Teratosphaeriaceae</taxon>
        <taxon>Teratosphaeria</taxon>
    </lineage>
</organism>